<organism evidence="2 3">
    <name type="scientific">Chlamydomonas eustigma</name>
    <dbReference type="NCBI Taxonomy" id="1157962"/>
    <lineage>
        <taxon>Eukaryota</taxon>
        <taxon>Viridiplantae</taxon>
        <taxon>Chlorophyta</taxon>
        <taxon>core chlorophytes</taxon>
        <taxon>Chlorophyceae</taxon>
        <taxon>CS clade</taxon>
        <taxon>Chlamydomonadales</taxon>
        <taxon>Chlamydomonadaceae</taxon>
        <taxon>Chlamydomonas</taxon>
    </lineage>
</organism>
<keyword evidence="1" id="KW-0472">Membrane</keyword>
<feature type="transmembrane region" description="Helical" evidence="1">
    <location>
        <begin position="138"/>
        <end position="163"/>
    </location>
</feature>
<keyword evidence="1" id="KW-0812">Transmembrane</keyword>
<accession>A0A250XGQ1</accession>
<dbReference type="EMBL" id="BEGY01000075">
    <property type="protein sequence ID" value="GAX82102.1"/>
    <property type="molecule type" value="Genomic_DNA"/>
</dbReference>
<feature type="transmembrane region" description="Helical" evidence="1">
    <location>
        <begin position="96"/>
        <end position="118"/>
    </location>
</feature>
<keyword evidence="1" id="KW-1133">Transmembrane helix</keyword>
<evidence type="ECO:0000256" key="1">
    <source>
        <dbReference type="SAM" id="Phobius"/>
    </source>
</evidence>
<evidence type="ECO:0000313" key="2">
    <source>
        <dbReference type="EMBL" id="GAX82102.1"/>
    </source>
</evidence>
<name>A0A250XGQ1_9CHLO</name>
<gene>
    <name evidence="2" type="ORF">CEUSTIGMA_g9530.t1</name>
</gene>
<keyword evidence="3" id="KW-1185">Reference proteome</keyword>
<proteinExistence type="predicted"/>
<dbReference type="AlphaFoldDB" id="A0A250XGQ1"/>
<evidence type="ECO:0000313" key="3">
    <source>
        <dbReference type="Proteomes" id="UP000232323"/>
    </source>
</evidence>
<comment type="caution">
    <text evidence="2">The sequence shown here is derived from an EMBL/GenBank/DDBJ whole genome shotgun (WGS) entry which is preliminary data.</text>
</comment>
<sequence>MLALMHSSAIRMKAIEKQGILSKPKCCQRAVLQHMQISHHSHLTSTRPKFCCSSHNEDKAARDEENCAASSSSSTWQQAIIQASNSFTAMSAGQRAWLIAATLLALLAIPRALILVLIAAERLVVGSLLATEAVIASLLTRALLLGGGVAVAVLMIWGVYAFVFDKKNSS</sequence>
<reference evidence="2 3" key="1">
    <citation type="submission" date="2017-08" db="EMBL/GenBank/DDBJ databases">
        <title>Acidophilic green algal genome provides insights into adaptation to an acidic environment.</title>
        <authorList>
            <person name="Hirooka S."/>
            <person name="Hirose Y."/>
            <person name="Kanesaki Y."/>
            <person name="Higuchi S."/>
            <person name="Fujiwara T."/>
            <person name="Onuma R."/>
            <person name="Era A."/>
            <person name="Ohbayashi R."/>
            <person name="Uzuka A."/>
            <person name="Nozaki H."/>
            <person name="Yoshikawa H."/>
            <person name="Miyagishima S.Y."/>
        </authorList>
    </citation>
    <scope>NUCLEOTIDE SEQUENCE [LARGE SCALE GENOMIC DNA]</scope>
    <source>
        <strain evidence="2 3">NIES-2499</strain>
    </source>
</reference>
<dbReference type="Proteomes" id="UP000232323">
    <property type="component" value="Unassembled WGS sequence"/>
</dbReference>
<protein>
    <submittedName>
        <fullName evidence="2">Uncharacterized protein</fullName>
    </submittedName>
</protein>